<comment type="caution">
    <text evidence="2">The sequence shown here is derived from an EMBL/GenBank/DDBJ whole genome shotgun (WGS) entry which is preliminary data.</text>
</comment>
<dbReference type="Proteomes" id="UP000654922">
    <property type="component" value="Unassembled WGS sequence"/>
</dbReference>
<keyword evidence="3" id="KW-1185">Reference proteome</keyword>
<evidence type="ECO:0000313" key="2">
    <source>
        <dbReference type="EMBL" id="KAF7183240.1"/>
    </source>
</evidence>
<dbReference type="AlphaFoldDB" id="A0A8H6R114"/>
<organism evidence="2 3">
    <name type="scientific">Aspergillus felis</name>
    <dbReference type="NCBI Taxonomy" id="1287682"/>
    <lineage>
        <taxon>Eukaryota</taxon>
        <taxon>Fungi</taxon>
        <taxon>Dikarya</taxon>
        <taxon>Ascomycota</taxon>
        <taxon>Pezizomycotina</taxon>
        <taxon>Eurotiomycetes</taxon>
        <taxon>Eurotiomycetidae</taxon>
        <taxon>Eurotiales</taxon>
        <taxon>Aspergillaceae</taxon>
        <taxon>Aspergillus</taxon>
        <taxon>Aspergillus subgen. Fumigati</taxon>
    </lineage>
</organism>
<dbReference type="OrthoDB" id="10357355at2759"/>
<reference evidence="2" key="1">
    <citation type="submission" date="2020-06" db="EMBL/GenBank/DDBJ databases">
        <title>Draft genome sequences of strains closely related to Aspergillus parafelis and Aspergillus hiratsukae.</title>
        <authorList>
            <person name="Dos Santos R.A.C."/>
            <person name="Rivero-Menendez O."/>
            <person name="Steenwyk J.L."/>
            <person name="Mead M.E."/>
            <person name="Goldman G.H."/>
            <person name="Alastruey-Izquierdo A."/>
            <person name="Rokas A."/>
        </authorList>
    </citation>
    <scope>NUCLEOTIDE SEQUENCE</scope>
    <source>
        <strain evidence="1">CNM-CM5623</strain>
        <strain evidence="2">CNM-CM7691</strain>
    </source>
</reference>
<name>A0A8H6R114_9EURO</name>
<protein>
    <submittedName>
        <fullName evidence="2">Uncharacterized protein</fullName>
    </submittedName>
</protein>
<evidence type="ECO:0000313" key="1">
    <source>
        <dbReference type="EMBL" id="KAF7172085.1"/>
    </source>
</evidence>
<dbReference type="EMBL" id="JACBAG010001736">
    <property type="protein sequence ID" value="KAF7183240.1"/>
    <property type="molecule type" value="Genomic_DNA"/>
</dbReference>
<accession>A0A8H6R114</accession>
<proteinExistence type="predicted"/>
<sequence length="100" mass="12114">MGRAEREVYNELKQKYHHEEKKLQRVGNNPHKRSDVLSSLQEQCEILSDFCGTQAVDDEDEDKRLWWLRQSNYWNEKNERLDRELDEVMEDITEPPPPDR</sequence>
<gene>
    <name evidence="1" type="ORF">CNMCM5623_004362</name>
    <name evidence="2" type="ORF">CNMCM7691_003153</name>
</gene>
<dbReference type="Proteomes" id="UP000641853">
    <property type="component" value="Unassembled WGS sequence"/>
</dbReference>
<evidence type="ECO:0000313" key="3">
    <source>
        <dbReference type="Proteomes" id="UP000641853"/>
    </source>
</evidence>
<dbReference type="EMBL" id="JACBAE010001154">
    <property type="protein sequence ID" value="KAF7172085.1"/>
    <property type="molecule type" value="Genomic_DNA"/>
</dbReference>